<dbReference type="InterPro" id="IPR036034">
    <property type="entry name" value="PDZ_sf"/>
</dbReference>
<dbReference type="Pfam" id="PF17820">
    <property type="entry name" value="PDZ_6"/>
    <property type="match status" value="1"/>
</dbReference>
<dbReference type="Proteomes" id="UP000549765">
    <property type="component" value="Unassembled WGS sequence"/>
</dbReference>
<dbReference type="SUPFAM" id="SSF50156">
    <property type="entry name" value="PDZ domain-like"/>
    <property type="match status" value="1"/>
</dbReference>
<feature type="transmembrane region" description="Helical" evidence="11">
    <location>
        <begin position="349"/>
        <end position="373"/>
    </location>
</feature>
<evidence type="ECO:0000256" key="8">
    <source>
        <dbReference type="ARBA" id="ARBA00022989"/>
    </source>
</evidence>
<evidence type="ECO:0000259" key="12">
    <source>
        <dbReference type="SMART" id="SM00228"/>
    </source>
</evidence>
<dbReference type="CDD" id="cd23081">
    <property type="entry name" value="cpPDZ_EcRseP-like"/>
    <property type="match status" value="1"/>
</dbReference>
<evidence type="ECO:0000256" key="3">
    <source>
        <dbReference type="ARBA" id="ARBA00007931"/>
    </source>
</evidence>
<comment type="subcellular location">
    <subcellularLocation>
        <location evidence="2">Membrane</location>
        <topology evidence="2">Multi-pass membrane protein</topology>
    </subcellularLocation>
</comment>
<keyword evidence="4 13" id="KW-0645">Protease</keyword>
<evidence type="ECO:0000256" key="4">
    <source>
        <dbReference type="ARBA" id="ARBA00022670"/>
    </source>
</evidence>
<dbReference type="InterPro" id="IPR001478">
    <property type="entry name" value="PDZ"/>
</dbReference>
<feature type="domain" description="PDZ" evidence="12">
    <location>
        <begin position="191"/>
        <end position="266"/>
    </location>
</feature>
<dbReference type="InterPro" id="IPR008915">
    <property type="entry name" value="Peptidase_M50"/>
</dbReference>
<comment type="cofactor">
    <cofactor evidence="1 11">
        <name>Zn(2+)</name>
        <dbReference type="ChEBI" id="CHEBI:29105"/>
    </cofactor>
</comment>
<evidence type="ECO:0000256" key="5">
    <source>
        <dbReference type="ARBA" id="ARBA00022692"/>
    </source>
</evidence>
<sequence length="428" mass="46856">MHNTLLTIITFIFVFGILVFVHELGHFFFAKKSGVLVREFSIGMGPKLVAFRRGTTSYTIRILPVGGYVRMAGAQEDESDELQPGTMVTIQTNAANEVIRLNASQKKQTLFQGIPVQISEVDLVDGLWIKGYENGDETEIKTFNVNHDATIIEADGTEVQIAPKDVQFQSAKLWQRALINFAGSLNNFILAIVVFAIIGLLQGFVPSNSTTLGHIVDNSVAQKAGLKEGDAIQKVADQPVKNWTELQTMLQSRPGKETKLVVKQGSMTKQITLTPATIKSNGQKFGQIGVQQVVKRNISDRLLYGFSGAYTTAANVLHALANLFHGGFSLNKLGGPVAIFANTEQAAKAGFISVLLLLAFLSINIGIVNLLPIPALDGGKLLLNFVEAIRRKPLSEDKENMVQIAGFIFLMLLMFAVTFNDVIRYFIK</sequence>
<feature type="transmembrane region" description="Helical" evidence="11">
    <location>
        <begin position="302"/>
        <end position="324"/>
    </location>
</feature>
<keyword evidence="11" id="KW-0479">Metal-binding</keyword>
<comment type="similarity">
    <text evidence="3 11">Belongs to the peptidase M50B family.</text>
</comment>
<accession>A0A7X6S3Q6</accession>
<keyword evidence="14" id="KW-1185">Reference proteome</keyword>
<evidence type="ECO:0000256" key="9">
    <source>
        <dbReference type="ARBA" id="ARBA00023049"/>
    </source>
</evidence>
<comment type="caution">
    <text evidence="13">The sequence shown here is derived from an EMBL/GenBank/DDBJ whole genome shotgun (WGS) entry which is preliminary data.</text>
</comment>
<evidence type="ECO:0000313" key="13">
    <source>
        <dbReference type="EMBL" id="NKZ24182.1"/>
    </source>
</evidence>
<dbReference type="AlphaFoldDB" id="A0A7X6S3Q6"/>
<dbReference type="PANTHER" id="PTHR42837:SF2">
    <property type="entry name" value="MEMBRANE METALLOPROTEASE ARASP2, CHLOROPLASTIC-RELATED"/>
    <property type="match status" value="1"/>
</dbReference>
<keyword evidence="8 11" id="KW-1133">Transmembrane helix</keyword>
<dbReference type="RefSeq" id="WP_168721981.1">
    <property type="nucleotide sequence ID" value="NZ_JAAXPN010000004.1"/>
</dbReference>
<feature type="transmembrane region" description="Helical" evidence="11">
    <location>
        <begin position="177"/>
        <end position="201"/>
    </location>
</feature>
<dbReference type="Pfam" id="PF02163">
    <property type="entry name" value="Peptidase_M50"/>
    <property type="match status" value="1"/>
</dbReference>
<dbReference type="EMBL" id="JAAXPN010000004">
    <property type="protein sequence ID" value="NKZ24182.1"/>
    <property type="molecule type" value="Genomic_DNA"/>
</dbReference>
<protein>
    <recommendedName>
        <fullName evidence="11">Zinc metalloprotease</fullName>
        <ecNumber evidence="11">3.4.24.-</ecNumber>
    </recommendedName>
</protein>
<dbReference type="InterPro" id="IPR004387">
    <property type="entry name" value="Pept_M50_Zn"/>
</dbReference>
<feature type="transmembrane region" description="Helical" evidence="11">
    <location>
        <begin position="401"/>
        <end position="423"/>
    </location>
</feature>
<dbReference type="PANTHER" id="PTHR42837">
    <property type="entry name" value="REGULATOR OF SIGMA-E PROTEASE RSEP"/>
    <property type="match status" value="1"/>
</dbReference>
<keyword evidence="10 11" id="KW-0472">Membrane</keyword>
<evidence type="ECO:0000256" key="6">
    <source>
        <dbReference type="ARBA" id="ARBA00022801"/>
    </source>
</evidence>
<keyword evidence="5 11" id="KW-0812">Transmembrane</keyword>
<dbReference type="CDD" id="cd06163">
    <property type="entry name" value="S2P-M50_PDZ_RseP-like"/>
    <property type="match status" value="1"/>
</dbReference>
<organism evidence="13 14">
    <name type="scientific">Periweissella fabalis</name>
    <dbReference type="NCBI Taxonomy" id="1070421"/>
    <lineage>
        <taxon>Bacteria</taxon>
        <taxon>Bacillati</taxon>
        <taxon>Bacillota</taxon>
        <taxon>Bacilli</taxon>
        <taxon>Lactobacillales</taxon>
        <taxon>Lactobacillaceae</taxon>
        <taxon>Periweissella</taxon>
    </lineage>
</organism>
<feature type="transmembrane region" description="Helical" evidence="11">
    <location>
        <begin position="6"/>
        <end position="29"/>
    </location>
</feature>
<evidence type="ECO:0000256" key="1">
    <source>
        <dbReference type="ARBA" id="ARBA00001947"/>
    </source>
</evidence>
<evidence type="ECO:0000256" key="2">
    <source>
        <dbReference type="ARBA" id="ARBA00004141"/>
    </source>
</evidence>
<proteinExistence type="inferred from homology"/>
<dbReference type="NCBIfam" id="TIGR00054">
    <property type="entry name" value="RIP metalloprotease RseP"/>
    <property type="match status" value="1"/>
</dbReference>
<dbReference type="GO" id="GO:0006508">
    <property type="term" value="P:proteolysis"/>
    <property type="evidence" value="ECO:0007669"/>
    <property type="project" value="UniProtKB-KW"/>
</dbReference>
<evidence type="ECO:0000313" key="14">
    <source>
        <dbReference type="Proteomes" id="UP000549765"/>
    </source>
</evidence>
<dbReference type="EC" id="3.4.24.-" evidence="11"/>
<keyword evidence="7 11" id="KW-0862">Zinc</keyword>
<name>A0A7X6S3Q6_9LACO</name>
<evidence type="ECO:0000256" key="7">
    <source>
        <dbReference type="ARBA" id="ARBA00022833"/>
    </source>
</evidence>
<dbReference type="GO" id="GO:0016020">
    <property type="term" value="C:membrane"/>
    <property type="evidence" value="ECO:0007669"/>
    <property type="project" value="UniProtKB-SubCell"/>
</dbReference>
<keyword evidence="9 11" id="KW-0482">Metalloprotease</keyword>
<gene>
    <name evidence="13" type="primary">rseP</name>
    <name evidence="13" type="ORF">HF964_05085</name>
</gene>
<reference evidence="13 14" key="1">
    <citation type="submission" date="2020-04" db="EMBL/GenBank/DDBJ databases">
        <title>MicrobeNet Type strains.</title>
        <authorList>
            <person name="Nicholson A.C."/>
        </authorList>
    </citation>
    <scope>NUCLEOTIDE SEQUENCE [LARGE SCALE GENOMIC DNA]</scope>
    <source>
        <strain evidence="13 14">CCUG 61472</strain>
    </source>
</reference>
<dbReference type="GO" id="GO:0004222">
    <property type="term" value="F:metalloendopeptidase activity"/>
    <property type="evidence" value="ECO:0007669"/>
    <property type="project" value="InterPro"/>
</dbReference>
<dbReference type="GO" id="GO:0046872">
    <property type="term" value="F:metal ion binding"/>
    <property type="evidence" value="ECO:0007669"/>
    <property type="project" value="UniProtKB-KW"/>
</dbReference>
<keyword evidence="6 11" id="KW-0378">Hydrolase</keyword>
<dbReference type="Gene3D" id="2.30.42.10">
    <property type="match status" value="1"/>
</dbReference>
<evidence type="ECO:0000256" key="10">
    <source>
        <dbReference type="ARBA" id="ARBA00023136"/>
    </source>
</evidence>
<dbReference type="SMART" id="SM00228">
    <property type="entry name" value="PDZ"/>
    <property type="match status" value="1"/>
</dbReference>
<evidence type="ECO:0000256" key="11">
    <source>
        <dbReference type="RuleBase" id="RU362031"/>
    </source>
</evidence>
<dbReference type="InterPro" id="IPR041489">
    <property type="entry name" value="PDZ_6"/>
</dbReference>